<name>A0ABS2G951_9FIRM</name>
<accession>A0ABS2G951</accession>
<evidence type="ECO:0000313" key="2">
    <source>
        <dbReference type="Proteomes" id="UP000729290"/>
    </source>
</evidence>
<comment type="caution">
    <text evidence="1">The sequence shown here is derived from an EMBL/GenBank/DDBJ whole genome shotgun (WGS) entry which is preliminary data.</text>
</comment>
<proteinExistence type="predicted"/>
<evidence type="ECO:0008006" key="3">
    <source>
        <dbReference type="Google" id="ProtNLM"/>
    </source>
</evidence>
<dbReference type="RefSeq" id="WP_205133004.1">
    <property type="nucleotide sequence ID" value="NZ_JACSNT010000003.1"/>
</dbReference>
<gene>
    <name evidence="1" type="ORF">H9X83_02795</name>
</gene>
<sequence>MSRTAKFSREQLAASQRFREDRDLLLAVLAAEKQYTREEAEEAMAAYRRQGNVGKEK</sequence>
<protein>
    <recommendedName>
        <fullName evidence="3">CopG family transcriptional regulator</fullName>
    </recommendedName>
</protein>
<organism evidence="1 2">
    <name type="scientific">Anaerotignum lactatifermentans</name>
    <dbReference type="NCBI Taxonomy" id="160404"/>
    <lineage>
        <taxon>Bacteria</taxon>
        <taxon>Bacillati</taxon>
        <taxon>Bacillota</taxon>
        <taxon>Clostridia</taxon>
        <taxon>Lachnospirales</taxon>
        <taxon>Anaerotignaceae</taxon>
        <taxon>Anaerotignum</taxon>
    </lineage>
</organism>
<reference evidence="1 2" key="1">
    <citation type="journal article" date="2021" name="Sci. Rep.">
        <title>The distribution of antibiotic resistance genes in chicken gut microbiota commensals.</title>
        <authorList>
            <person name="Juricova H."/>
            <person name="Matiasovicova J."/>
            <person name="Kubasova T."/>
            <person name="Cejkova D."/>
            <person name="Rychlik I."/>
        </authorList>
    </citation>
    <scope>NUCLEOTIDE SEQUENCE [LARGE SCALE GENOMIC DNA]</scope>
    <source>
        <strain evidence="1 2">An431b</strain>
    </source>
</reference>
<keyword evidence="2" id="KW-1185">Reference proteome</keyword>
<evidence type="ECO:0000313" key="1">
    <source>
        <dbReference type="EMBL" id="MBM6877088.1"/>
    </source>
</evidence>
<dbReference type="Proteomes" id="UP000729290">
    <property type="component" value="Unassembled WGS sequence"/>
</dbReference>
<dbReference type="EMBL" id="JACSNV010000003">
    <property type="protein sequence ID" value="MBM6877088.1"/>
    <property type="molecule type" value="Genomic_DNA"/>
</dbReference>